<dbReference type="InParanoid" id="A0A401H491"/>
<feature type="compositionally biased region" description="Basic and acidic residues" evidence="1">
    <location>
        <begin position="649"/>
        <end position="658"/>
    </location>
</feature>
<reference evidence="3 4" key="1">
    <citation type="journal article" date="2018" name="Sci. Rep.">
        <title>Genome sequence of the cauliflower mushroom Sparassis crispa (Hanabiratake) and its association with beneficial usage.</title>
        <authorList>
            <person name="Kiyama R."/>
            <person name="Furutani Y."/>
            <person name="Kawaguchi K."/>
            <person name="Nakanishi T."/>
        </authorList>
    </citation>
    <scope>NUCLEOTIDE SEQUENCE [LARGE SCALE GENOMIC DNA]</scope>
</reference>
<dbReference type="GeneID" id="38786151"/>
<evidence type="ECO:0000313" key="4">
    <source>
        <dbReference type="Proteomes" id="UP000287166"/>
    </source>
</evidence>
<dbReference type="RefSeq" id="XP_027620147.1">
    <property type="nucleotide sequence ID" value="XM_027764346.1"/>
</dbReference>
<comment type="caution">
    <text evidence="3">The sequence shown here is derived from an EMBL/GenBank/DDBJ whole genome shotgun (WGS) entry which is preliminary data.</text>
</comment>
<evidence type="ECO:0000256" key="1">
    <source>
        <dbReference type="SAM" id="MobiDB-lite"/>
    </source>
</evidence>
<protein>
    <recommendedName>
        <fullName evidence="2">DUF6589 domain-containing protein</fullName>
    </recommendedName>
</protein>
<dbReference type="EMBL" id="BFAD01000015">
    <property type="protein sequence ID" value="GBE89234.1"/>
    <property type="molecule type" value="Genomic_DNA"/>
</dbReference>
<feature type="region of interest" description="Disordered" evidence="1">
    <location>
        <begin position="598"/>
        <end position="733"/>
    </location>
</feature>
<feature type="domain" description="DUF6589" evidence="2">
    <location>
        <begin position="379"/>
        <end position="589"/>
    </location>
</feature>
<dbReference type="STRING" id="139825.A0A401H491"/>
<proteinExistence type="predicted"/>
<feature type="compositionally biased region" description="Basic and acidic residues" evidence="1">
    <location>
        <begin position="665"/>
        <end position="685"/>
    </location>
</feature>
<dbReference type="Proteomes" id="UP000287166">
    <property type="component" value="Unassembled WGS sequence"/>
</dbReference>
<name>A0A401H491_9APHY</name>
<dbReference type="Pfam" id="PF20231">
    <property type="entry name" value="DUF6589"/>
    <property type="match status" value="1"/>
</dbReference>
<evidence type="ECO:0000313" key="3">
    <source>
        <dbReference type="EMBL" id="GBE89234.1"/>
    </source>
</evidence>
<organism evidence="3 4">
    <name type="scientific">Sparassis crispa</name>
    <dbReference type="NCBI Taxonomy" id="139825"/>
    <lineage>
        <taxon>Eukaryota</taxon>
        <taxon>Fungi</taxon>
        <taxon>Dikarya</taxon>
        <taxon>Basidiomycota</taxon>
        <taxon>Agaricomycotina</taxon>
        <taxon>Agaricomycetes</taxon>
        <taxon>Polyporales</taxon>
        <taxon>Sparassidaceae</taxon>
        <taxon>Sparassis</taxon>
    </lineage>
</organism>
<feature type="compositionally biased region" description="Basic and acidic residues" evidence="1">
    <location>
        <begin position="699"/>
        <end position="708"/>
    </location>
</feature>
<accession>A0A401H491</accession>
<sequence length="733" mass="81637">MAGSQTVFLSGEAQWEAARAASMDRILLAVQESGWTLGEFLKILFTVPQTQKEKGNPPRHAQMVSVFLQGRLAIKAQDIVELMYSSRYSAPLSVRKSANREASAVRRPDPKVMANWCLREWAISKAEAVVNKEAEELALRSTGFHLDDKTATWDFILNFSMESVLSTLHLKSPTLLRLLKAAAVPVKSSMRASGLSAVPLPTSPTPNTSNYPMPSEPHETVYNLSEHFSNPPPSGSGHNRHDPLVIIAVACMLLLSARNSHVTMFQKMVGVWLFAHTAPHGIYSVLGRVGLSVSYTTVLKLLGALSDSAKNSTRRSAQSRAFLLIYDNINRMARAWDPDLGQKDKIHNGTAATYVELADCDVEKAFDVGCLRQAQQEERRKKLSLDVLYKRIDWEKLNLCVTTHILRILVQHVDGLAKHRDFVQLRFRTTLAIHRMRAGRQTSLHPLATSDYNEGNTAENAKVLDDLILNQLKMGKDDVTKYMVIVGGDQSTVEKLRTLKRLVASCPHGYPQYGWVLPLIQLWHMGWADLERVLSTHWGKSTGDDLSSLRAANVLLGRKVKDQKRPDYYPALHLVFDNLDAEVLDCWRFPSQFPCHNNRPSAAGKGKVDGKAKAKAKAKPLDPAVIPSVSDMDSFLAQAGGSLRKRKTRPEPVYDKPRTSPPRATGDHRDSHPDYFDASSDRINDDGVGPSSDDQFLSPKEKTRKEAIDMTPATKRLERMNVHSGTDEGDTFI</sequence>
<evidence type="ECO:0000259" key="2">
    <source>
        <dbReference type="Pfam" id="PF20231"/>
    </source>
</evidence>
<gene>
    <name evidence="3" type="ORF">SCP_1502420</name>
</gene>
<dbReference type="InterPro" id="IPR046496">
    <property type="entry name" value="DUF6589"/>
</dbReference>
<dbReference type="OrthoDB" id="3266963at2759"/>
<keyword evidence="4" id="KW-1185">Reference proteome</keyword>
<dbReference type="AlphaFoldDB" id="A0A401H491"/>